<reference evidence="5" key="1">
    <citation type="submission" date="2017-05" db="EMBL/GenBank/DDBJ databases">
        <title>Physiological properties and genetic analysis related to exopolysaccharide production of fresh-water unicellular cyanobacterium Aphanothece sacrum, Suizenji Nori, that has been cultured as a food source in Japan.</title>
        <authorList>
            <person name="Kanesaki Y."/>
            <person name="Yoshikawa S."/>
            <person name="Ohki K."/>
        </authorList>
    </citation>
    <scope>NUCLEOTIDE SEQUENCE [LARGE SCALE GENOMIC DNA]</scope>
    <source>
        <strain evidence="5">FPU1</strain>
    </source>
</reference>
<dbReference type="OrthoDB" id="9797480at2"/>
<dbReference type="Gene3D" id="3.40.50.300">
    <property type="entry name" value="P-loop containing nucleotide triphosphate hydrolases"/>
    <property type="match status" value="1"/>
</dbReference>
<sequence>MKQLIKKLIYPVYSITHSQPDFLIIGTQRSGVTSLYQYLKQHSQILVTNPLKETYYFDVPENINKGFGWYLSHFPNKIQKGNKLTFEASPSYLYYPQIPQLIKQYLGNIKMIALLRNPSERAYSAWQMFHSYSRNSYAHLRTKADTRTFSQAIEEELNPDSNSAKYSYDYLKRGQYFNQLENYYNHFDREKILILSFDQLREDLSSLLNNLCNFLEIESFSLEQITKLQQEKYAVTSYEKNPNDEEVIAKLQNYFAGYNEKLYEVLGQDFKW</sequence>
<keyword evidence="5" id="KW-1185">Reference proteome</keyword>
<evidence type="ECO:0000256" key="1">
    <source>
        <dbReference type="ARBA" id="ARBA00022679"/>
    </source>
</evidence>
<comment type="caution">
    <text evidence="4">The sequence shown here is derived from an EMBL/GenBank/DDBJ whole genome shotgun (WGS) entry which is preliminary data.</text>
</comment>
<protein>
    <submittedName>
        <fullName evidence="4">Sulfotransferase</fullName>
    </submittedName>
</protein>
<keyword evidence="1 4" id="KW-0808">Transferase</keyword>
<dbReference type="InterPro" id="IPR027417">
    <property type="entry name" value="P-loop_NTPase"/>
</dbReference>
<gene>
    <name evidence="4" type="ORF">AsFPU1_2775</name>
</gene>
<dbReference type="PANTHER" id="PTHR10605">
    <property type="entry name" value="HEPARAN SULFATE SULFOTRANSFERASE"/>
    <property type="match status" value="1"/>
</dbReference>
<dbReference type="InterPro" id="IPR037359">
    <property type="entry name" value="NST/OST"/>
</dbReference>
<dbReference type="SUPFAM" id="SSF52540">
    <property type="entry name" value="P-loop containing nucleoside triphosphate hydrolases"/>
    <property type="match status" value="1"/>
</dbReference>
<evidence type="ECO:0000256" key="2">
    <source>
        <dbReference type="ARBA" id="ARBA00023180"/>
    </source>
</evidence>
<feature type="domain" description="Sulfotransferase" evidence="3">
    <location>
        <begin position="20"/>
        <end position="227"/>
    </location>
</feature>
<dbReference type="RefSeq" id="WP_124976529.1">
    <property type="nucleotide sequence ID" value="NZ_BDQK01000013.1"/>
</dbReference>
<name>A0A401IJ79_APHSA</name>
<proteinExistence type="predicted"/>
<dbReference type="InterPro" id="IPR000863">
    <property type="entry name" value="Sulfotransferase_dom"/>
</dbReference>
<accession>A0A401IJ79</accession>
<dbReference type="AlphaFoldDB" id="A0A401IJ79"/>
<dbReference type="Pfam" id="PF00685">
    <property type="entry name" value="Sulfotransfer_1"/>
    <property type="match status" value="1"/>
</dbReference>
<dbReference type="GO" id="GO:0008146">
    <property type="term" value="F:sulfotransferase activity"/>
    <property type="evidence" value="ECO:0007669"/>
    <property type="project" value="InterPro"/>
</dbReference>
<dbReference type="EMBL" id="BDQK01000013">
    <property type="protein sequence ID" value="GBF81362.1"/>
    <property type="molecule type" value="Genomic_DNA"/>
</dbReference>
<keyword evidence="2" id="KW-0325">Glycoprotein</keyword>
<dbReference type="Proteomes" id="UP000287247">
    <property type="component" value="Unassembled WGS sequence"/>
</dbReference>
<evidence type="ECO:0000313" key="5">
    <source>
        <dbReference type="Proteomes" id="UP000287247"/>
    </source>
</evidence>
<evidence type="ECO:0000313" key="4">
    <source>
        <dbReference type="EMBL" id="GBF81362.1"/>
    </source>
</evidence>
<organism evidence="4 5">
    <name type="scientific">Aphanothece sacrum FPU1</name>
    <dbReference type="NCBI Taxonomy" id="1920663"/>
    <lineage>
        <taxon>Bacteria</taxon>
        <taxon>Bacillati</taxon>
        <taxon>Cyanobacteriota</taxon>
        <taxon>Cyanophyceae</taxon>
        <taxon>Oscillatoriophycideae</taxon>
        <taxon>Chroococcales</taxon>
        <taxon>Aphanothecaceae</taxon>
        <taxon>Aphanothece</taxon>
    </lineage>
</organism>
<evidence type="ECO:0000259" key="3">
    <source>
        <dbReference type="Pfam" id="PF00685"/>
    </source>
</evidence>
<dbReference type="PANTHER" id="PTHR10605:SF56">
    <property type="entry name" value="BIFUNCTIONAL HEPARAN SULFATE N-DEACETYLASE_N-SULFOTRANSFERASE"/>
    <property type="match status" value="1"/>
</dbReference>